<evidence type="ECO:0000313" key="3">
    <source>
        <dbReference type="EMBL" id="GGE33455.1"/>
    </source>
</evidence>
<dbReference type="RefSeq" id="WP_188690067.1">
    <property type="nucleotide sequence ID" value="NZ_BMIR01000003.1"/>
</dbReference>
<evidence type="ECO:0000256" key="1">
    <source>
        <dbReference type="ARBA" id="ARBA00005953"/>
    </source>
</evidence>
<dbReference type="PANTHER" id="PTHR31793">
    <property type="entry name" value="4-HYDROXYBENZOYL-COA THIOESTERASE FAMILY MEMBER"/>
    <property type="match status" value="1"/>
</dbReference>
<protein>
    <submittedName>
        <fullName evidence="3">Thioesterase</fullName>
    </submittedName>
</protein>
<dbReference type="AlphaFoldDB" id="A0A8J2VMU8"/>
<sequence length="141" mass="16585">MYRYQLTVGFNDCDAMQHVNNAMYYTYFETARNELLQLFNPDLSIENWNIIIGSTACNYLQEIHFAQNITIFSWISRIGNSSFVVEHAIQDEAGQWKARGRAILLQYDFQNRHTIPINETIREQLSKHLHGPEDVPDFREL</sequence>
<dbReference type="InterPro" id="IPR050563">
    <property type="entry name" value="4-hydroxybenzoyl-CoA_TE"/>
</dbReference>
<comment type="caution">
    <text evidence="3">The sequence shown here is derived from an EMBL/GenBank/DDBJ whole genome shotgun (WGS) entry which is preliminary data.</text>
</comment>
<dbReference type="Gene3D" id="3.10.129.10">
    <property type="entry name" value="Hotdog Thioesterase"/>
    <property type="match status" value="1"/>
</dbReference>
<dbReference type="CDD" id="cd00586">
    <property type="entry name" value="4HBT"/>
    <property type="match status" value="1"/>
</dbReference>
<dbReference type="EMBL" id="BMIR01000003">
    <property type="protein sequence ID" value="GGE33455.1"/>
    <property type="molecule type" value="Genomic_DNA"/>
</dbReference>
<dbReference type="SUPFAM" id="SSF54637">
    <property type="entry name" value="Thioesterase/thiol ester dehydrase-isomerase"/>
    <property type="match status" value="1"/>
</dbReference>
<dbReference type="InterPro" id="IPR029069">
    <property type="entry name" value="HotDog_dom_sf"/>
</dbReference>
<proteinExistence type="inferred from homology"/>
<dbReference type="PANTHER" id="PTHR31793:SF27">
    <property type="entry name" value="NOVEL THIOESTERASE SUPERFAMILY DOMAIN AND SAPOSIN A-TYPE DOMAIN CONTAINING PROTEIN (0610012H03RIK)"/>
    <property type="match status" value="1"/>
</dbReference>
<dbReference type="Pfam" id="PF13279">
    <property type="entry name" value="4HBT_2"/>
    <property type="match status" value="1"/>
</dbReference>
<keyword evidence="4" id="KW-1185">Reference proteome</keyword>
<reference evidence="3" key="2">
    <citation type="submission" date="2020-09" db="EMBL/GenBank/DDBJ databases">
        <authorList>
            <person name="Sun Q."/>
            <person name="Zhou Y."/>
        </authorList>
    </citation>
    <scope>NUCLEOTIDE SEQUENCE</scope>
    <source>
        <strain evidence="3">CGMCC 1.15371</strain>
    </source>
</reference>
<organism evidence="3 4">
    <name type="scientific">Pullulanibacillus camelliae</name>
    <dbReference type="NCBI Taxonomy" id="1707096"/>
    <lineage>
        <taxon>Bacteria</taxon>
        <taxon>Bacillati</taxon>
        <taxon>Bacillota</taxon>
        <taxon>Bacilli</taxon>
        <taxon>Bacillales</taxon>
        <taxon>Sporolactobacillaceae</taxon>
        <taxon>Pullulanibacillus</taxon>
    </lineage>
</organism>
<evidence type="ECO:0000313" key="4">
    <source>
        <dbReference type="Proteomes" id="UP000628775"/>
    </source>
</evidence>
<comment type="similarity">
    <text evidence="1">Belongs to the 4-hydroxybenzoyl-CoA thioesterase family.</text>
</comment>
<accession>A0A8J2VMU8</accession>
<keyword evidence="2" id="KW-0378">Hydrolase</keyword>
<dbReference type="GO" id="GO:0047617">
    <property type="term" value="F:fatty acyl-CoA hydrolase activity"/>
    <property type="evidence" value="ECO:0007669"/>
    <property type="project" value="TreeGrafter"/>
</dbReference>
<gene>
    <name evidence="3" type="ORF">GCM10011391_10140</name>
</gene>
<reference evidence="3" key="1">
    <citation type="journal article" date="2014" name="Int. J. Syst. Evol. Microbiol.">
        <title>Complete genome sequence of Corynebacterium casei LMG S-19264T (=DSM 44701T), isolated from a smear-ripened cheese.</title>
        <authorList>
            <consortium name="US DOE Joint Genome Institute (JGI-PGF)"/>
            <person name="Walter F."/>
            <person name="Albersmeier A."/>
            <person name="Kalinowski J."/>
            <person name="Ruckert C."/>
        </authorList>
    </citation>
    <scope>NUCLEOTIDE SEQUENCE</scope>
    <source>
        <strain evidence="3">CGMCC 1.15371</strain>
    </source>
</reference>
<evidence type="ECO:0000256" key="2">
    <source>
        <dbReference type="ARBA" id="ARBA00022801"/>
    </source>
</evidence>
<name>A0A8J2VMU8_9BACL</name>
<dbReference type="Proteomes" id="UP000628775">
    <property type="component" value="Unassembled WGS sequence"/>
</dbReference>